<dbReference type="Pfam" id="PF21082">
    <property type="entry name" value="MS_channel_3rd"/>
    <property type="match status" value="1"/>
</dbReference>
<feature type="domain" description="Mechanosensitive ion channel MscS C-terminal" evidence="9">
    <location>
        <begin position="210"/>
        <end position="295"/>
    </location>
</feature>
<protein>
    <submittedName>
        <fullName evidence="11">Mechanosensitive ion channel family protein</fullName>
    </submittedName>
</protein>
<sequence length="317" mass="33609">MLHALTEFSAADAKNLPTWLTENVVPPLVRILTILFVAAVIRFILLRLLRRLIRGTVQSTDKLAENRATRVLVSATGALNERRRARTETLGSVLGSVITGVVFGIAFLMILSELGFNLAPVLASAGVAGVALGFGAQSLVKDYLSGIFMLLEDQYGVGDLIDTGEAVGTVEEVTLRITKLRDGSGVAWYVRNGEIVRVANKSQGWSTAIVDIPVAYAEDIERAKQVISDVVAQVYADESFAGIILDAPTVAGVEQITGSTVTIRVIAKTEPNEQWGVQRAIRERVKVAFDAAGVRAPVVYPPAGGAAAGPGTISGTV</sequence>
<evidence type="ECO:0000256" key="6">
    <source>
        <dbReference type="ARBA" id="ARBA00023136"/>
    </source>
</evidence>
<dbReference type="Gene3D" id="3.30.70.100">
    <property type="match status" value="1"/>
</dbReference>
<dbReference type="SUPFAM" id="SSF50182">
    <property type="entry name" value="Sm-like ribonucleoproteins"/>
    <property type="match status" value="1"/>
</dbReference>
<evidence type="ECO:0000256" key="5">
    <source>
        <dbReference type="ARBA" id="ARBA00022989"/>
    </source>
</evidence>
<dbReference type="PANTHER" id="PTHR30460:SF0">
    <property type="entry name" value="MODERATE CONDUCTANCE MECHANOSENSITIVE CHANNEL YBIO"/>
    <property type="match status" value="1"/>
</dbReference>
<dbReference type="Gene3D" id="2.30.30.60">
    <property type="match status" value="1"/>
</dbReference>
<evidence type="ECO:0000313" key="11">
    <source>
        <dbReference type="EMBL" id="MFC6009208.1"/>
    </source>
</evidence>
<keyword evidence="6 7" id="KW-0472">Membrane</keyword>
<evidence type="ECO:0000256" key="7">
    <source>
        <dbReference type="SAM" id="Phobius"/>
    </source>
</evidence>
<organism evidence="11 12">
    <name type="scientific">Angustibacter luteus</name>
    <dbReference type="NCBI Taxonomy" id="658456"/>
    <lineage>
        <taxon>Bacteria</taxon>
        <taxon>Bacillati</taxon>
        <taxon>Actinomycetota</taxon>
        <taxon>Actinomycetes</taxon>
        <taxon>Kineosporiales</taxon>
        <taxon>Kineosporiaceae</taxon>
    </lineage>
</organism>
<feature type="transmembrane region" description="Helical" evidence="7">
    <location>
        <begin position="28"/>
        <end position="49"/>
    </location>
</feature>
<evidence type="ECO:0000256" key="3">
    <source>
        <dbReference type="ARBA" id="ARBA00022475"/>
    </source>
</evidence>
<keyword evidence="5 7" id="KW-1133">Transmembrane helix</keyword>
<keyword evidence="4 7" id="KW-0812">Transmembrane</keyword>
<evidence type="ECO:0000256" key="2">
    <source>
        <dbReference type="ARBA" id="ARBA00008017"/>
    </source>
</evidence>
<dbReference type="Pfam" id="PF00924">
    <property type="entry name" value="MS_channel_2nd"/>
    <property type="match status" value="1"/>
</dbReference>
<name>A0ABW1JKH1_9ACTN</name>
<dbReference type="InterPro" id="IPR049278">
    <property type="entry name" value="MS_channel_C"/>
</dbReference>
<proteinExistence type="inferred from homology"/>
<evidence type="ECO:0000259" key="9">
    <source>
        <dbReference type="Pfam" id="PF21082"/>
    </source>
</evidence>
<dbReference type="RefSeq" id="WP_345717729.1">
    <property type="nucleotide sequence ID" value="NZ_BAABFP010000007.1"/>
</dbReference>
<dbReference type="InterPro" id="IPR045276">
    <property type="entry name" value="YbiO_bact"/>
</dbReference>
<dbReference type="Pfam" id="PF21088">
    <property type="entry name" value="MS_channel_1st"/>
    <property type="match status" value="1"/>
</dbReference>
<reference evidence="12" key="1">
    <citation type="journal article" date="2019" name="Int. J. Syst. Evol. Microbiol.">
        <title>The Global Catalogue of Microorganisms (GCM) 10K type strain sequencing project: providing services to taxonomists for standard genome sequencing and annotation.</title>
        <authorList>
            <consortium name="The Broad Institute Genomics Platform"/>
            <consortium name="The Broad Institute Genome Sequencing Center for Infectious Disease"/>
            <person name="Wu L."/>
            <person name="Ma J."/>
        </authorList>
    </citation>
    <scope>NUCLEOTIDE SEQUENCE [LARGE SCALE GENOMIC DNA]</scope>
    <source>
        <strain evidence="12">KACC 14249</strain>
    </source>
</reference>
<keyword evidence="3" id="KW-1003">Cell membrane</keyword>
<comment type="caution">
    <text evidence="11">The sequence shown here is derived from an EMBL/GenBank/DDBJ whole genome shotgun (WGS) entry which is preliminary data.</text>
</comment>
<feature type="transmembrane region" description="Helical" evidence="7">
    <location>
        <begin position="118"/>
        <end position="140"/>
    </location>
</feature>
<evidence type="ECO:0000256" key="1">
    <source>
        <dbReference type="ARBA" id="ARBA00004651"/>
    </source>
</evidence>
<dbReference type="PANTHER" id="PTHR30460">
    <property type="entry name" value="MODERATE CONDUCTANCE MECHANOSENSITIVE CHANNEL YBIO"/>
    <property type="match status" value="1"/>
</dbReference>
<evidence type="ECO:0000313" key="12">
    <source>
        <dbReference type="Proteomes" id="UP001596189"/>
    </source>
</evidence>
<dbReference type="InterPro" id="IPR006685">
    <property type="entry name" value="MscS_channel_2nd"/>
</dbReference>
<dbReference type="EMBL" id="JBHSRD010000008">
    <property type="protein sequence ID" value="MFC6009208.1"/>
    <property type="molecule type" value="Genomic_DNA"/>
</dbReference>
<dbReference type="InterPro" id="IPR049142">
    <property type="entry name" value="MS_channel_1st"/>
</dbReference>
<dbReference type="InterPro" id="IPR011014">
    <property type="entry name" value="MscS_channel_TM-2"/>
</dbReference>
<dbReference type="SUPFAM" id="SSF82861">
    <property type="entry name" value="Mechanosensitive channel protein MscS (YggB), transmembrane region"/>
    <property type="match status" value="1"/>
</dbReference>
<dbReference type="Proteomes" id="UP001596189">
    <property type="component" value="Unassembled WGS sequence"/>
</dbReference>
<evidence type="ECO:0000259" key="8">
    <source>
        <dbReference type="Pfam" id="PF00924"/>
    </source>
</evidence>
<keyword evidence="12" id="KW-1185">Reference proteome</keyword>
<gene>
    <name evidence="11" type="ORF">ACFQDO_18915</name>
</gene>
<feature type="domain" description="Mechanosensitive ion channel transmembrane helices 2/3" evidence="10">
    <location>
        <begin position="101"/>
        <end position="137"/>
    </location>
</feature>
<feature type="domain" description="Mechanosensitive ion channel MscS" evidence="8">
    <location>
        <begin position="139"/>
        <end position="201"/>
    </location>
</feature>
<comment type="similarity">
    <text evidence="2">Belongs to the MscS (TC 1.A.23) family.</text>
</comment>
<comment type="subcellular location">
    <subcellularLocation>
        <location evidence="1">Cell membrane</location>
        <topology evidence="1">Multi-pass membrane protein</topology>
    </subcellularLocation>
</comment>
<dbReference type="InterPro" id="IPR011066">
    <property type="entry name" value="MscS_channel_C_sf"/>
</dbReference>
<dbReference type="InterPro" id="IPR010920">
    <property type="entry name" value="LSM_dom_sf"/>
</dbReference>
<dbReference type="Gene3D" id="1.10.287.1260">
    <property type="match status" value="1"/>
</dbReference>
<dbReference type="InterPro" id="IPR023408">
    <property type="entry name" value="MscS_beta-dom_sf"/>
</dbReference>
<accession>A0ABW1JKH1</accession>
<dbReference type="SUPFAM" id="SSF82689">
    <property type="entry name" value="Mechanosensitive channel protein MscS (YggB), C-terminal domain"/>
    <property type="match status" value="1"/>
</dbReference>
<evidence type="ECO:0000256" key="4">
    <source>
        <dbReference type="ARBA" id="ARBA00022692"/>
    </source>
</evidence>
<feature type="transmembrane region" description="Helical" evidence="7">
    <location>
        <begin position="90"/>
        <end position="112"/>
    </location>
</feature>
<evidence type="ECO:0000259" key="10">
    <source>
        <dbReference type="Pfam" id="PF21088"/>
    </source>
</evidence>